<evidence type="ECO:0000313" key="2">
    <source>
        <dbReference type="Proteomes" id="UP001281147"/>
    </source>
</evidence>
<evidence type="ECO:0000313" key="1">
    <source>
        <dbReference type="EMBL" id="KAK3716539.1"/>
    </source>
</evidence>
<dbReference type="Proteomes" id="UP001281147">
    <property type="component" value="Unassembled WGS sequence"/>
</dbReference>
<accession>A0ACC3NHV7</accession>
<protein>
    <submittedName>
        <fullName evidence="1">Uncharacterized protein</fullName>
    </submittedName>
</protein>
<proteinExistence type="predicted"/>
<sequence length="343" mass="39092">MATSSNFQTGVATAGHTSDETEALKPNSHTLEELQQRALESFDRDAAQWTDTQKGAWQKVRSFFNTLCEAGEPSSIVTPTCGTWIIEQIGKLFFLDGLSDIEFAWRHEHHEENRNAIATTATTFERDGRRRIIINVFTAHSRWQSASDSPRWLQLWESLLHESLHAYFSRFSLVGSEVHGCGHHTAWQLVAEAVERRSMLHLNVRPYLSRARSMIIRYRALGRMELTQEELTSCFGEFFEYRQDQDGQWSTFIRFNARGVISGTPSIEGYIHDPAVQESILNLDLRQSRQFEISVVRKGATQIFGGMSADELSLVLSITHAPTIDSGADIKKFWELLIRGFHL</sequence>
<reference evidence="1" key="1">
    <citation type="submission" date="2023-07" db="EMBL/GenBank/DDBJ databases">
        <title>Black Yeasts Isolated from many extreme environments.</title>
        <authorList>
            <person name="Coleine C."/>
            <person name="Stajich J.E."/>
            <person name="Selbmann L."/>
        </authorList>
    </citation>
    <scope>NUCLEOTIDE SEQUENCE</scope>
    <source>
        <strain evidence="1">CCFEE 5714</strain>
    </source>
</reference>
<organism evidence="1 2">
    <name type="scientific">Vermiconidia calcicola</name>
    <dbReference type="NCBI Taxonomy" id="1690605"/>
    <lineage>
        <taxon>Eukaryota</taxon>
        <taxon>Fungi</taxon>
        <taxon>Dikarya</taxon>
        <taxon>Ascomycota</taxon>
        <taxon>Pezizomycotina</taxon>
        <taxon>Dothideomycetes</taxon>
        <taxon>Dothideomycetidae</taxon>
        <taxon>Mycosphaerellales</taxon>
        <taxon>Extremaceae</taxon>
        <taxon>Vermiconidia</taxon>
    </lineage>
</organism>
<name>A0ACC3NHV7_9PEZI</name>
<gene>
    <name evidence="1" type="ORF">LTR37_006435</name>
</gene>
<keyword evidence="2" id="KW-1185">Reference proteome</keyword>
<dbReference type="EMBL" id="JAUTXU010000042">
    <property type="protein sequence ID" value="KAK3716539.1"/>
    <property type="molecule type" value="Genomic_DNA"/>
</dbReference>
<comment type="caution">
    <text evidence="1">The sequence shown here is derived from an EMBL/GenBank/DDBJ whole genome shotgun (WGS) entry which is preliminary data.</text>
</comment>